<evidence type="ECO:0000313" key="2">
    <source>
        <dbReference type="Proteomes" id="UP001358193"/>
    </source>
</evidence>
<evidence type="ECO:0000313" key="1">
    <source>
        <dbReference type="EMBL" id="WQJ53912.1"/>
    </source>
</evidence>
<organism evidence="1 2">
    <name type="scientific">phage Lak_Megaphage_Sonny</name>
    <dbReference type="NCBI Taxonomy" id="3109229"/>
    <lineage>
        <taxon>Viruses</taxon>
        <taxon>Duplodnaviria</taxon>
        <taxon>Heunggongvirae</taxon>
        <taxon>Uroviricota</taxon>
        <taxon>Caudoviricetes</taxon>
        <taxon>Caudoviricetes code 15 clade</taxon>
    </lineage>
</organism>
<keyword evidence="2" id="KW-1185">Reference proteome</keyword>
<dbReference type="EMBL" id="OR769223">
    <property type="protein sequence ID" value="WQJ53912.1"/>
    <property type="molecule type" value="Genomic_DNA"/>
</dbReference>
<sequence>MGNINSFAENMRKTITAQTNALNLLESLQKSITTKDTMVTYDYENLSDAEQQTYQLPSYTAITNRLKALERTINNLSNGKTTVTLDDGSRRKIRLTNLAQTPSKITGVMNPSVFNIDSNWFFENLMFPGLTVSIDLTSKIEDSADRVKLSRIILNSTDSNTQNFWNNTLANNNYDYISLKSLLTYNSIMYSEDIETVELPLISNQVTGAFQIMEDPEIIDGNVWYRFDTLSYSTIDENGTTVSNNTLSKGDQLVYSNTLFTVVDVNQNTNQVHLKILNGSAFPGVFSIFTVYQDPFRSKEINVRFGIHEYNIIYIKGVNEDYNLLSNEWSEPIKFSSDELLFADDINMSALQYYHINVVDWGRDWIAQAKERRIMAYNGHKPNAPILNSADLRVVQINTQINAALDTAEIKNTAADIESVKSQLLSLKQTIAAQKDELTSITVTADYNAKQQEIATNTVDLKNLQTTYTTLVDTFRTQVAENSAVTEKPKYHIRGFFPIPLCQYRDDEKTAPEEIIGFDIAYRYICNDNTGTQLNTFTYTDTDGNSVVTGTFTDWIMEQSKLKQRIYNSETNMYEWKTENVADSTEININQLDIPISKGEKVEIKVRSISEAGYPDNPLKSDWSNTIVLDFPNNLVTTNAIADLIKEINDDALNIAITNQFDTVGVTTHLSDSVPNTNSVNGIYYKHTAENIAYEDMVTNGTNIQTINLQDKVNDIDARLYLIEQFLNNQALLLP</sequence>
<reference evidence="1 2" key="1">
    <citation type="submission" date="2023-11" db="EMBL/GenBank/DDBJ databases">
        <authorList>
            <person name="Cook R."/>
            <person name="Crisci M."/>
            <person name="Pye H."/>
            <person name="Adriaenssens E."/>
            <person name="Santini J."/>
        </authorList>
    </citation>
    <scope>NUCLEOTIDE SEQUENCE [LARGE SCALE GENOMIC DNA]</scope>
    <source>
        <strain evidence="1">Lak_Megaphage_Sonny</strain>
    </source>
</reference>
<accession>A0ABZ0Z626</accession>
<proteinExistence type="predicted"/>
<name>A0ABZ0Z626_9CAUD</name>
<protein>
    <recommendedName>
        <fullName evidence="3">Tail fiber protein</fullName>
    </recommendedName>
</protein>
<dbReference type="Proteomes" id="UP001358193">
    <property type="component" value="Segment"/>
</dbReference>
<evidence type="ECO:0008006" key="3">
    <source>
        <dbReference type="Google" id="ProtNLM"/>
    </source>
</evidence>